<dbReference type="STRING" id="1379870.SD10_16865"/>
<dbReference type="PATRIC" id="fig|1379870.5.peg.3660"/>
<keyword evidence="1" id="KW-0472">Membrane</keyword>
<keyword evidence="1" id="KW-0812">Transmembrane</keyword>
<name>A0A0E3ZXB3_9BACT</name>
<keyword evidence="3" id="KW-1185">Reference proteome</keyword>
<dbReference type="EMBL" id="CP010429">
    <property type="protein sequence ID" value="AKD56325.1"/>
    <property type="molecule type" value="Genomic_DNA"/>
</dbReference>
<protein>
    <submittedName>
        <fullName evidence="2">Uncharacterized protein</fullName>
    </submittedName>
</protein>
<accession>A0A0E3ZXB3</accession>
<reference evidence="2 3" key="1">
    <citation type="journal article" date="2014" name="Curr. Microbiol.">
        <title>Spirosoma radiotolerans sp. nov., a gamma-radiation-resistant bacterium isolated from gamma ray-irradiated soil.</title>
        <authorList>
            <person name="Lee J.J."/>
            <person name="Srinivasan S."/>
            <person name="Lim S."/>
            <person name="Joe M."/>
            <person name="Im S."/>
            <person name="Bae S.I."/>
            <person name="Park K.R."/>
            <person name="Han J.H."/>
            <person name="Park S.H."/>
            <person name="Joo B.M."/>
            <person name="Park S.J."/>
            <person name="Kim M.K."/>
        </authorList>
    </citation>
    <scope>NUCLEOTIDE SEQUENCE [LARGE SCALE GENOMIC DNA]</scope>
    <source>
        <strain evidence="2 3">DG5A</strain>
    </source>
</reference>
<proteinExistence type="predicted"/>
<organism evidence="2 3">
    <name type="scientific">Spirosoma radiotolerans</name>
    <dbReference type="NCBI Taxonomy" id="1379870"/>
    <lineage>
        <taxon>Bacteria</taxon>
        <taxon>Pseudomonadati</taxon>
        <taxon>Bacteroidota</taxon>
        <taxon>Cytophagia</taxon>
        <taxon>Cytophagales</taxon>
        <taxon>Cytophagaceae</taxon>
        <taxon>Spirosoma</taxon>
    </lineage>
</organism>
<feature type="transmembrane region" description="Helical" evidence="1">
    <location>
        <begin position="21"/>
        <end position="38"/>
    </location>
</feature>
<sequence>MAGRIDATGVFEPGFTRNPPGFYRAGLVGTGGIVILANKSINRMGSIEAILPEVDKRHLQFASIVNDIFVYCPIPFA</sequence>
<keyword evidence="1" id="KW-1133">Transmembrane helix</keyword>
<gene>
    <name evidence="2" type="ORF">SD10_16865</name>
</gene>
<evidence type="ECO:0000313" key="2">
    <source>
        <dbReference type="EMBL" id="AKD56325.1"/>
    </source>
</evidence>
<dbReference type="Proteomes" id="UP000033054">
    <property type="component" value="Chromosome"/>
</dbReference>
<dbReference type="KEGG" id="srd:SD10_16865"/>
<dbReference type="AlphaFoldDB" id="A0A0E3ZXB3"/>
<evidence type="ECO:0000256" key="1">
    <source>
        <dbReference type="SAM" id="Phobius"/>
    </source>
</evidence>
<evidence type="ECO:0000313" key="3">
    <source>
        <dbReference type="Proteomes" id="UP000033054"/>
    </source>
</evidence>
<dbReference type="HOGENOM" id="CLU_2636254_0_0_10"/>